<feature type="chain" id="PRO_5036765578" evidence="2">
    <location>
        <begin position="25"/>
        <end position="137"/>
    </location>
</feature>
<feature type="signal peptide" evidence="2">
    <location>
        <begin position="1"/>
        <end position="24"/>
    </location>
</feature>
<dbReference type="Proteomes" id="UP000623010">
    <property type="component" value="Unassembled WGS sequence"/>
</dbReference>
<evidence type="ECO:0000313" key="3">
    <source>
        <dbReference type="EMBL" id="GHA04077.1"/>
    </source>
</evidence>
<dbReference type="AlphaFoldDB" id="A0A918RLD3"/>
<dbReference type="EMBL" id="BMWH01000023">
    <property type="protein sequence ID" value="GHA04077.1"/>
    <property type="molecule type" value="Genomic_DNA"/>
</dbReference>
<keyword evidence="2" id="KW-0732">Signal</keyword>
<sequence>MLRLVLLAPLALSLSLPRHCPATALSPPRRAGRGPAAVRPSAACPWNQPTGQDGELAGRGRKYVRAAGIRRRGGPGGPSRRPAVTRLELGLYQIAALLAVPFRRLRSHWVSRVTADTENKPLIGLPNQHIVGLTYVP</sequence>
<organism evidence="3 4">
    <name type="scientific">Streptomyces echinoruber</name>
    <dbReference type="NCBI Taxonomy" id="68898"/>
    <lineage>
        <taxon>Bacteria</taxon>
        <taxon>Bacillati</taxon>
        <taxon>Actinomycetota</taxon>
        <taxon>Actinomycetes</taxon>
        <taxon>Kitasatosporales</taxon>
        <taxon>Streptomycetaceae</taxon>
        <taxon>Streptomyces</taxon>
    </lineage>
</organism>
<name>A0A918RLD3_9ACTN</name>
<evidence type="ECO:0000256" key="2">
    <source>
        <dbReference type="SAM" id="SignalP"/>
    </source>
</evidence>
<proteinExistence type="predicted"/>
<evidence type="ECO:0000256" key="1">
    <source>
        <dbReference type="SAM" id="MobiDB-lite"/>
    </source>
</evidence>
<keyword evidence="4" id="KW-1185">Reference proteome</keyword>
<feature type="region of interest" description="Disordered" evidence="1">
    <location>
        <begin position="24"/>
        <end position="58"/>
    </location>
</feature>
<reference evidence="3" key="2">
    <citation type="submission" date="2020-09" db="EMBL/GenBank/DDBJ databases">
        <authorList>
            <person name="Sun Q."/>
            <person name="Ohkuma M."/>
        </authorList>
    </citation>
    <scope>NUCLEOTIDE SEQUENCE</scope>
    <source>
        <strain evidence="3">JCM 5016</strain>
    </source>
</reference>
<reference evidence="3" key="1">
    <citation type="journal article" date="2014" name="Int. J. Syst. Evol. Microbiol.">
        <title>Complete genome sequence of Corynebacterium casei LMG S-19264T (=DSM 44701T), isolated from a smear-ripened cheese.</title>
        <authorList>
            <consortium name="US DOE Joint Genome Institute (JGI-PGF)"/>
            <person name="Walter F."/>
            <person name="Albersmeier A."/>
            <person name="Kalinowski J."/>
            <person name="Ruckert C."/>
        </authorList>
    </citation>
    <scope>NUCLEOTIDE SEQUENCE</scope>
    <source>
        <strain evidence="3">JCM 5016</strain>
    </source>
</reference>
<protein>
    <submittedName>
        <fullName evidence="3">Uncharacterized protein</fullName>
    </submittedName>
</protein>
<accession>A0A918RLD3</accession>
<evidence type="ECO:0000313" key="4">
    <source>
        <dbReference type="Proteomes" id="UP000623010"/>
    </source>
</evidence>
<comment type="caution">
    <text evidence="3">The sequence shown here is derived from an EMBL/GenBank/DDBJ whole genome shotgun (WGS) entry which is preliminary data.</text>
</comment>
<feature type="compositionally biased region" description="Low complexity" evidence="1">
    <location>
        <begin position="26"/>
        <end position="43"/>
    </location>
</feature>
<gene>
    <name evidence="3" type="ORF">GCM10010389_49470</name>
</gene>